<dbReference type="Proteomes" id="UP000321412">
    <property type="component" value="Unassembled WGS sequence"/>
</dbReference>
<gene>
    <name evidence="1" type="ORF">FRC98_17620</name>
</gene>
<dbReference type="RefSeq" id="WP_146982747.1">
    <property type="nucleotide sequence ID" value="NZ_VOSM01000011.1"/>
</dbReference>
<accession>A0A5C6WZN2</accession>
<protein>
    <submittedName>
        <fullName evidence="1">Teichoic acid biosynthesis protein</fullName>
    </submittedName>
</protein>
<dbReference type="SUPFAM" id="SSF53756">
    <property type="entry name" value="UDP-Glycosyltransferase/glycogen phosphorylase"/>
    <property type="match status" value="1"/>
</dbReference>
<dbReference type="PANTHER" id="PTHR21015">
    <property type="entry name" value="UDP-N-ACETYLGLUCOSAMINE--N-ACETYLMURAMYL-(PENTAPEPTIDE) PYROPHOSPHORYL-UNDECAPRENOL N-ACETYLGLUCOSAMINE TRANSFERASE 1"/>
    <property type="match status" value="1"/>
</dbReference>
<dbReference type="Gene3D" id="3.40.50.2000">
    <property type="entry name" value="Glycogen Phosphorylase B"/>
    <property type="match status" value="2"/>
</dbReference>
<dbReference type="GO" id="GO:0016757">
    <property type="term" value="F:glycosyltransferase activity"/>
    <property type="evidence" value="ECO:0007669"/>
    <property type="project" value="TreeGrafter"/>
</dbReference>
<dbReference type="EMBL" id="VOSM01000011">
    <property type="protein sequence ID" value="TXD34940.1"/>
    <property type="molecule type" value="Genomic_DNA"/>
</dbReference>
<dbReference type="PANTHER" id="PTHR21015:SF22">
    <property type="entry name" value="GLYCOSYLTRANSFERASE"/>
    <property type="match status" value="1"/>
</dbReference>
<keyword evidence="2" id="KW-1185">Reference proteome</keyword>
<proteinExistence type="predicted"/>
<dbReference type="NCBIfam" id="TIGR00661">
    <property type="entry name" value="MJ1255"/>
    <property type="match status" value="1"/>
</dbReference>
<name>A0A5C6WZN2_9DELT</name>
<dbReference type="AlphaFoldDB" id="A0A5C6WZN2"/>
<reference evidence="1 2" key="1">
    <citation type="submission" date="2019-08" db="EMBL/GenBank/DDBJ databases">
        <title>Bradymonadales sp. TMQ4.</title>
        <authorList>
            <person name="Liang Q."/>
        </authorList>
    </citation>
    <scope>NUCLEOTIDE SEQUENCE [LARGE SCALE GENOMIC DNA]</scope>
    <source>
        <strain evidence="1 2">TMQ4</strain>
    </source>
</reference>
<dbReference type="Pfam" id="PF13528">
    <property type="entry name" value="Glyco_trans_1_3"/>
    <property type="match status" value="1"/>
</dbReference>
<evidence type="ECO:0000313" key="2">
    <source>
        <dbReference type="Proteomes" id="UP000321412"/>
    </source>
</evidence>
<evidence type="ECO:0000313" key="1">
    <source>
        <dbReference type="EMBL" id="TXD34940.1"/>
    </source>
</evidence>
<sequence length="371" mass="42427">MKILYGVVGEGMGHAMRSGVVLAWLLEQGHQVQVVASGRAHDYLKARVPEVDQIWGLTMAMENNEVRRLATAVDNLRGAMEGWPSNVRRYFEMAAKFEPDLVISDFESWSWLFAKVHRIPLICIDNIQLINRCWHEDHIIGEEMNAFLLAKSIVKAKCPRAAHYVITTFVEPKVRKKRTSLVPPILRPELLNARPSEGEHLLVYQTSPSFSDLPRMLAGLTRPVYIYGLRRDIKEDQRHGNLTFRPFSETQFVEDLASCAGVIGSAGFTLMGEALHLRKPYLATPVGGQFEQLLNARYLKDLGYGTYTQRMGPTDLVDFVDDLPRYREALQSYEPRDNRALFERLEELFDQAEAGLLRSRRVRWLGWEAPQ</sequence>
<dbReference type="OrthoDB" id="9793805at2"/>
<comment type="caution">
    <text evidence="1">The sequence shown here is derived from an EMBL/GenBank/DDBJ whole genome shotgun (WGS) entry which is preliminary data.</text>
</comment>
<organism evidence="1 2">
    <name type="scientific">Lujinxingia vulgaris</name>
    <dbReference type="NCBI Taxonomy" id="2600176"/>
    <lineage>
        <taxon>Bacteria</taxon>
        <taxon>Deltaproteobacteria</taxon>
        <taxon>Bradymonadales</taxon>
        <taxon>Lujinxingiaceae</taxon>
        <taxon>Lujinxingia</taxon>
    </lineage>
</organism>
<dbReference type="InterPro" id="IPR005262">
    <property type="entry name" value="MJ1255-like"/>
</dbReference>